<dbReference type="AlphaFoldDB" id="A0AAD4BQX6"/>
<dbReference type="PANTHER" id="PTHR14017:SF1">
    <property type="entry name" value="LD02225P"/>
    <property type="match status" value="1"/>
</dbReference>
<evidence type="ECO:0000256" key="2">
    <source>
        <dbReference type="ARBA" id="ARBA00023242"/>
    </source>
</evidence>
<comment type="subcellular location">
    <subcellularLocation>
        <location evidence="1">Nucleus</location>
    </subcellularLocation>
</comment>
<gene>
    <name evidence="3" type="ORF">L210DRAFT_880585</name>
</gene>
<dbReference type="GO" id="GO:0000122">
    <property type="term" value="P:negative regulation of transcription by RNA polymerase II"/>
    <property type="evidence" value="ECO:0007669"/>
    <property type="project" value="TreeGrafter"/>
</dbReference>
<evidence type="ECO:0000313" key="3">
    <source>
        <dbReference type="EMBL" id="KAF8436970.1"/>
    </source>
</evidence>
<evidence type="ECO:0000313" key="4">
    <source>
        <dbReference type="Proteomes" id="UP001194468"/>
    </source>
</evidence>
<comment type="caution">
    <text evidence="3">The sequence shown here is derived from an EMBL/GenBank/DDBJ whole genome shotgun (WGS) entry which is preliminary data.</text>
</comment>
<evidence type="ECO:0000256" key="1">
    <source>
        <dbReference type="ARBA" id="ARBA00004123"/>
    </source>
</evidence>
<keyword evidence="2" id="KW-0539">Nucleus</keyword>
<dbReference type="GO" id="GO:0000978">
    <property type="term" value="F:RNA polymerase II cis-regulatory region sequence-specific DNA binding"/>
    <property type="evidence" value="ECO:0007669"/>
    <property type="project" value="TreeGrafter"/>
</dbReference>
<sequence>MYPPSSRHPSSAFGCYYLIQDDLQNAYSAYQQALFLLPKPKVPSGISILYDQYGSLDHAKKASASVLKANTTSRSPAMSAFSETHLAPLPTDIWFQISHVYEQQE</sequence>
<proteinExistence type="predicted"/>
<name>A0AAD4BQX6_BOLED</name>
<keyword evidence="4" id="KW-1185">Reference proteome</keyword>
<dbReference type="EMBL" id="WHUW01000020">
    <property type="protein sequence ID" value="KAF8436970.1"/>
    <property type="molecule type" value="Genomic_DNA"/>
</dbReference>
<dbReference type="PANTHER" id="PTHR14017">
    <property type="entry name" value="LYSINE-SPECIFIC DEMETHYLASE"/>
    <property type="match status" value="1"/>
</dbReference>
<accession>A0AAD4BQX6</accession>
<dbReference type="SUPFAM" id="SSF48452">
    <property type="entry name" value="TPR-like"/>
    <property type="match status" value="1"/>
</dbReference>
<dbReference type="Proteomes" id="UP001194468">
    <property type="component" value="Unassembled WGS sequence"/>
</dbReference>
<organism evidence="3 4">
    <name type="scientific">Boletus edulis BED1</name>
    <dbReference type="NCBI Taxonomy" id="1328754"/>
    <lineage>
        <taxon>Eukaryota</taxon>
        <taxon>Fungi</taxon>
        <taxon>Dikarya</taxon>
        <taxon>Basidiomycota</taxon>
        <taxon>Agaricomycotina</taxon>
        <taxon>Agaricomycetes</taxon>
        <taxon>Agaricomycetidae</taxon>
        <taxon>Boletales</taxon>
        <taxon>Boletineae</taxon>
        <taxon>Boletaceae</taxon>
        <taxon>Boletoideae</taxon>
        <taxon>Boletus</taxon>
    </lineage>
</organism>
<reference evidence="3" key="2">
    <citation type="journal article" date="2020" name="Nat. Commun.">
        <title>Large-scale genome sequencing of mycorrhizal fungi provides insights into the early evolution of symbiotic traits.</title>
        <authorList>
            <person name="Miyauchi S."/>
            <person name="Kiss E."/>
            <person name="Kuo A."/>
            <person name="Drula E."/>
            <person name="Kohler A."/>
            <person name="Sanchez-Garcia M."/>
            <person name="Morin E."/>
            <person name="Andreopoulos B."/>
            <person name="Barry K.W."/>
            <person name="Bonito G."/>
            <person name="Buee M."/>
            <person name="Carver A."/>
            <person name="Chen C."/>
            <person name="Cichocki N."/>
            <person name="Clum A."/>
            <person name="Culley D."/>
            <person name="Crous P.W."/>
            <person name="Fauchery L."/>
            <person name="Girlanda M."/>
            <person name="Hayes R.D."/>
            <person name="Keri Z."/>
            <person name="LaButti K."/>
            <person name="Lipzen A."/>
            <person name="Lombard V."/>
            <person name="Magnuson J."/>
            <person name="Maillard F."/>
            <person name="Murat C."/>
            <person name="Nolan M."/>
            <person name="Ohm R.A."/>
            <person name="Pangilinan J."/>
            <person name="Pereira M.F."/>
            <person name="Perotto S."/>
            <person name="Peter M."/>
            <person name="Pfister S."/>
            <person name="Riley R."/>
            <person name="Sitrit Y."/>
            <person name="Stielow J.B."/>
            <person name="Szollosi G."/>
            <person name="Zifcakova L."/>
            <person name="Stursova M."/>
            <person name="Spatafora J.W."/>
            <person name="Tedersoo L."/>
            <person name="Vaario L.M."/>
            <person name="Yamada A."/>
            <person name="Yan M."/>
            <person name="Wang P."/>
            <person name="Xu J."/>
            <person name="Bruns T."/>
            <person name="Baldrian P."/>
            <person name="Vilgalys R."/>
            <person name="Dunand C."/>
            <person name="Henrissat B."/>
            <person name="Grigoriev I.V."/>
            <person name="Hibbett D."/>
            <person name="Nagy L.G."/>
            <person name="Martin F.M."/>
        </authorList>
    </citation>
    <scope>NUCLEOTIDE SEQUENCE</scope>
    <source>
        <strain evidence="3">BED1</strain>
    </source>
</reference>
<dbReference type="GO" id="GO:0031490">
    <property type="term" value="F:chromatin DNA binding"/>
    <property type="evidence" value="ECO:0007669"/>
    <property type="project" value="TreeGrafter"/>
</dbReference>
<dbReference type="InterPro" id="IPR011990">
    <property type="entry name" value="TPR-like_helical_dom_sf"/>
</dbReference>
<dbReference type="GO" id="GO:0005634">
    <property type="term" value="C:nucleus"/>
    <property type="evidence" value="ECO:0007669"/>
    <property type="project" value="UniProtKB-SubCell"/>
</dbReference>
<dbReference type="InterPro" id="IPR051630">
    <property type="entry name" value="Corepressor-Demethylase"/>
</dbReference>
<reference evidence="3" key="1">
    <citation type="submission" date="2019-10" db="EMBL/GenBank/DDBJ databases">
        <authorList>
            <consortium name="DOE Joint Genome Institute"/>
            <person name="Kuo A."/>
            <person name="Miyauchi S."/>
            <person name="Kiss E."/>
            <person name="Drula E."/>
            <person name="Kohler A."/>
            <person name="Sanchez-Garcia M."/>
            <person name="Andreopoulos B."/>
            <person name="Barry K.W."/>
            <person name="Bonito G."/>
            <person name="Buee M."/>
            <person name="Carver A."/>
            <person name="Chen C."/>
            <person name="Cichocki N."/>
            <person name="Clum A."/>
            <person name="Culley D."/>
            <person name="Crous P.W."/>
            <person name="Fauchery L."/>
            <person name="Girlanda M."/>
            <person name="Hayes R."/>
            <person name="Keri Z."/>
            <person name="LaButti K."/>
            <person name="Lipzen A."/>
            <person name="Lombard V."/>
            <person name="Magnuson J."/>
            <person name="Maillard F."/>
            <person name="Morin E."/>
            <person name="Murat C."/>
            <person name="Nolan M."/>
            <person name="Ohm R."/>
            <person name="Pangilinan J."/>
            <person name="Pereira M."/>
            <person name="Perotto S."/>
            <person name="Peter M."/>
            <person name="Riley R."/>
            <person name="Sitrit Y."/>
            <person name="Stielow B."/>
            <person name="Szollosi G."/>
            <person name="Zifcakova L."/>
            <person name="Stursova M."/>
            <person name="Spatafora J.W."/>
            <person name="Tedersoo L."/>
            <person name="Vaario L.-M."/>
            <person name="Yamada A."/>
            <person name="Yan M."/>
            <person name="Wang P."/>
            <person name="Xu J."/>
            <person name="Bruns T."/>
            <person name="Baldrian P."/>
            <person name="Vilgalys R."/>
            <person name="Henrissat B."/>
            <person name="Grigoriev I.V."/>
            <person name="Hibbett D."/>
            <person name="Nagy L.G."/>
            <person name="Martin F.M."/>
        </authorList>
    </citation>
    <scope>NUCLEOTIDE SEQUENCE</scope>
    <source>
        <strain evidence="3">BED1</strain>
    </source>
</reference>
<protein>
    <submittedName>
        <fullName evidence="3">Uncharacterized protein</fullName>
    </submittedName>
</protein>
<dbReference type="GO" id="GO:0017053">
    <property type="term" value="C:transcription repressor complex"/>
    <property type="evidence" value="ECO:0007669"/>
    <property type="project" value="TreeGrafter"/>
</dbReference>